<reference evidence="4" key="1">
    <citation type="journal article" date="2020" name="Nature">
        <title>Giant virus diversity and host interactions through global metagenomics.</title>
        <authorList>
            <person name="Schulz F."/>
            <person name="Roux S."/>
            <person name="Paez-Espino D."/>
            <person name="Jungbluth S."/>
            <person name="Walsh D.A."/>
            <person name="Denef V.J."/>
            <person name="McMahon K.D."/>
            <person name="Konstantinidis K.T."/>
            <person name="Eloe-Fadrosh E.A."/>
            <person name="Kyrpides N.C."/>
            <person name="Woyke T."/>
        </authorList>
    </citation>
    <scope>NUCLEOTIDE SEQUENCE</scope>
    <source>
        <strain evidence="4">GVMAG-M-3300027963-9</strain>
    </source>
</reference>
<dbReference type="Pfam" id="PF00352">
    <property type="entry name" value="TBP"/>
    <property type="match status" value="1"/>
</dbReference>
<evidence type="ECO:0000256" key="1">
    <source>
        <dbReference type="ARBA" id="ARBA00005560"/>
    </source>
</evidence>
<evidence type="ECO:0000313" key="4">
    <source>
        <dbReference type="EMBL" id="QHU32213.1"/>
    </source>
</evidence>
<evidence type="ECO:0000256" key="2">
    <source>
        <dbReference type="ARBA" id="ARBA00023125"/>
    </source>
</evidence>
<dbReference type="InterPro" id="IPR012295">
    <property type="entry name" value="TBP_dom_sf"/>
</dbReference>
<keyword evidence="3" id="KW-0804">Transcription</keyword>
<dbReference type="SUPFAM" id="SSF55945">
    <property type="entry name" value="TATA-box binding protein-like"/>
    <property type="match status" value="1"/>
</dbReference>
<keyword evidence="2" id="KW-0238">DNA-binding</keyword>
<comment type="similarity">
    <text evidence="1">Belongs to the TBP family.</text>
</comment>
<dbReference type="EMBL" id="MN740536">
    <property type="protein sequence ID" value="QHU32213.1"/>
    <property type="molecule type" value="Genomic_DNA"/>
</dbReference>
<dbReference type="InterPro" id="IPR000814">
    <property type="entry name" value="TBP"/>
</dbReference>
<dbReference type="GO" id="GO:0003677">
    <property type="term" value="F:DNA binding"/>
    <property type="evidence" value="ECO:0007669"/>
    <property type="project" value="UniProtKB-KW"/>
</dbReference>
<dbReference type="AlphaFoldDB" id="A0A6C0LP17"/>
<proteinExistence type="inferred from homology"/>
<dbReference type="GO" id="GO:0006352">
    <property type="term" value="P:DNA-templated transcription initiation"/>
    <property type="evidence" value="ECO:0007669"/>
    <property type="project" value="InterPro"/>
</dbReference>
<accession>A0A6C0LP17</accession>
<sequence length="288" mass="32362">MASQPKPRYKMASELTISPLRISTMVTTCHAGCGINLQRLFDSFPIWAIPFGYPGEGFLKMEYEKKVIGSSTRDILTKRKVTEKTFFNQATLVVRKKVSEERGWKEVNIKLFANGGIQMTGVPSTEFSQATIQYVLAEIKAKDPQVFAEGGLSAGMTKYRVQLINSDYSINRQIYQEKLHKILSNTYNLFSSHESTIYQGVNTKYYYNKKGDMLRPGICNCKSSCTGQGSGDGDGQCKRITISPFSSGKIIITGAREMDQINEAYEFFNEILQTHEKEILFVPQATTA</sequence>
<dbReference type="Gene3D" id="3.30.310.10">
    <property type="entry name" value="TATA-Binding Protein"/>
    <property type="match status" value="1"/>
</dbReference>
<protein>
    <submittedName>
        <fullName evidence="4">Uncharacterized protein</fullName>
    </submittedName>
</protein>
<name>A0A6C0LP17_9ZZZZ</name>
<evidence type="ECO:0000256" key="3">
    <source>
        <dbReference type="ARBA" id="ARBA00023163"/>
    </source>
</evidence>
<organism evidence="4">
    <name type="scientific">viral metagenome</name>
    <dbReference type="NCBI Taxonomy" id="1070528"/>
    <lineage>
        <taxon>unclassified sequences</taxon>
        <taxon>metagenomes</taxon>
        <taxon>organismal metagenomes</taxon>
    </lineage>
</organism>